<evidence type="ECO:0000256" key="9">
    <source>
        <dbReference type="SAM" id="Phobius"/>
    </source>
</evidence>
<dbReference type="CDD" id="cd06173">
    <property type="entry name" value="MFS_MefA_like"/>
    <property type="match status" value="1"/>
</dbReference>
<keyword evidence="5 9" id="KW-1133">Transmembrane helix</keyword>
<feature type="transmembrane region" description="Helical" evidence="9">
    <location>
        <begin position="238"/>
        <end position="260"/>
    </location>
</feature>
<keyword evidence="3" id="KW-1003">Cell membrane</keyword>
<keyword evidence="4 9" id="KW-0812">Transmembrane</keyword>
<evidence type="ECO:0000256" key="2">
    <source>
        <dbReference type="ARBA" id="ARBA00022448"/>
    </source>
</evidence>
<evidence type="ECO:0000256" key="4">
    <source>
        <dbReference type="ARBA" id="ARBA00022692"/>
    </source>
</evidence>
<proteinExistence type="inferred from homology"/>
<name>A0ABS7PV29_9SPHN</name>
<feature type="transmembrane region" description="Helical" evidence="9">
    <location>
        <begin position="324"/>
        <end position="348"/>
    </location>
</feature>
<accession>A0ABS7PV29</accession>
<dbReference type="Gene3D" id="1.20.1250.20">
    <property type="entry name" value="MFS general substrate transporter like domains"/>
    <property type="match status" value="1"/>
</dbReference>
<reference evidence="11 12" key="1">
    <citation type="submission" date="2021-08" db="EMBL/GenBank/DDBJ databases">
        <authorList>
            <person name="Tuo L."/>
        </authorList>
    </citation>
    <scope>NUCLEOTIDE SEQUENCE [LARGE SCALE GENOMIC DNA]</scope>
    <source>
        <strain evidence="11 12">JCM 31229</strain>
    </source>
</reference>
<protein>
    <recommendedName>
        <fullName evidence="8">Multidrug efflux pump Tap</fullName>
    </recommendedName>
</protein>
<keyword evidence="6 9" id="KW-0472">Membrane</keyword>
<evidence type="ECO:0000256" key="7">
    <source>
        <dbReference type="ARBA" id="ARBA00038075"/>
    </source>
</evidence>
<evidence type="ECO:0000313" key="11">
    <source>
        <dbReference type="EMBL" id="MBY8825204.1"/>
    </source>
</evidence>
<dbReference type="InterPro" id="IPR011701">
    <property type="entry name" value="MFS"/>
</dbReference>
<feature type="transmembrane region" description="Helical" evidence="9">
    <location>
        <begin position="131"/>
        <end position="152"/>
    </location>
</feature>
<organism evidence="11 12">
    <name type="scientific">Sphingomonas colocasiae</name>
    <dbReference type="NCBI Taxonomy" id="1848973"/>
    <lineage>
        <taxon>Bacteria</taxon>
        <taxon>Pseudomonadati</taxon>
        <taxon>Pseudomonadota</taxon>
        <taxon>Alphaproteobacteria</taxon>
        <taxon>Sphingomonadales</taxon>
        <taxon>Sphingomonadaceae</taxon>
        <taxon>Sphingomonas</taxon>
    </lineage>
</organism>
<gene>
    <name evidence="11" type="ORF">K7G82_23075</name>
</gene>
<evidence type="ECO:0000256" key="6">
    <source>
        <dbReference type="ARBA" id="ARBA00023136"/>
    </source>
</evidence>
<feature type="transmembrane region" description="Helical" evidence="9">
    <location>
        <begin position="360"/>
        <end position="382"/>
    </location>
</feature>
<feature type="transmembrane region" description="Helical" evidence="9">
    <location>
        <begin position="26"/>
        <end position="51"/>
    </location>
</feature>
<dbReference type="InterPro" id="IPR020846">
    <property type="entry name" value="MFS_dom"/>
</dbReference>
<dbReference type="EMBL" id="JAINVV010000011">
    <property type="protein sequence ID" value="MBY8825204.1"/>
    <property type="molecule type" value="Genomic_DNA"/>
</dbReference>
<dbReference type="Pfam" id="PF07690">
    <property type="entry name" value="MFS_1"/>
    <property type="match status" value="1"/>
</dbReference>
<evidence type="ECO:0000259" key="10">
    <source>
        <dbReference type="PROSITE" id="PS50850"/>
    </source>
</evidence>
<evidence type="ECO:0000256" key="3">
    <source>
        <dbReference type="ARBA" id="ARBA00022475"/>
    </source>
</evidence>
<feature type="transmembrane region" description="Helical" evidence="9">
    <location>
        <begin position="190"/>
        <end position="210"/>
    </location>
</feature>
<dbReference type="PROSITE" id="PS50850">
    <property type="entry name" value="MFS"/>
    <property type="match status" value="1"/>
</dbReference>
<dbReference type="InterPro" id="IPR036259">
    <property type="entry name" value="MFS_trans_sf"/>
</dbReference>
<feature type="transmembrane region" description="Helical" evidence="9">
    <location>
        <begin position="90"/>
        <end position="111"/>
    </location>
</feature>
<feature type="transmembrane region" description="Helical" evidence="9">
    <location>
        <begin position="164"/>
        <end position="184"/>
    </location>
</feature>
<dbReference type="SUPFAM" id="SSF103473">
    <property type="entry name" value="MFS general substrate transporter"/>
    <property type="match status" value="1"/>
</dbReference>
<dbReference type="RefSeq" id="WP_222992304.1">
    <property type="nucleotide sequence ID" value="NZ_JAINVV010000011.1"/>
</dbReference>
<evidence type="ECO:0000313" key="12">
    <source>
        <dbReference type="Proteomes" id="UP000706039"/>
    </source>
</evidence>
<evidence type="ECO:0000256" key="1">
    <source>
        <dbReference type="ARBA" id="ARBA00004651"/>
    </source>
</evidence>
<keyword evidence="12" id="KW-1185">Reference proteome</keyword>
<feature type="domain" description="Major facilitator superfamily (MFS) profile" evidence="10">
    <location>
        <begin position="20"/>
        <end position="414"/>
    </location>
</feature>
<dbReference type="PANTHER" id="PTHR23513">
    <property type="entry name" value="INTEGRAL MEMBRANE EFFLUX PROTEIN-RELATED"/>
    <property type="match status" value="1"/>
</dbReference>
<feature type="transmembrane region" description="Helical" evidence="9">
    <location>
        <begin position="57"/>
        <end position="78"/>
    </location>
</feature>
<comment type="similarity">
    <text evidence="7">Belongs to the major facilitator superfamily. Drug:H(+) antiporter-3 (DHA3) (TC 2.A.1.21) family.</text>
</comment>
<keyword evidence="2" id="KW-0813">Transport</keyword>
<comment type="subcellular location">
    <subcellularLocation>
        <location evidence="1">Cell membrane</location>
        <topology evidence="1">Multi-pass membrane protein</topology>
    </subcellularLocation>
</comment>
<evidence type="ECO:0000256" key="8">
    <source>
        <dbReference type="ARBA" id="ARBA00040914"/>
    </source>
</evidence>
<feature type="transmembrane region" description="Helical" evidence="9">
    <location>
        <begin position="301"/>
        <end position="318"/>
    </location>
</feature>
<feature type="transmembrane region" description="Helical" evidence="9">
    <location>
        <begin position="388"/>
        <end position="409"/>
    </location>
</feature>
<evidence type="ECO:0000256" key="5">
    <source>
        <dbReference type="ARBA" id="ARBA00022989"/>
    </source>
</evidence>
<comment type="caution">
    <text evidence="11">The sequence shown here is derived from an EMBL/GenBank/DDBJ whole genome shotgun (WGS) entry which is preliminary data.</text>
</comment>
<dbReference type="PANTHER" id="PTHR23513:SF9">
    <property type="entry name" value="ENTEROBACTIN EXPORTER ENTS"/>
    <property type="match status" value="1"/>
</dbReference>
<feature type="transmembrane region" description="Helical" evidence="9">
    <location>
        <begin position="272"/>
        <end position="294"/>
    </location>
</feature>
<sequence length="425" mass="44186">MMTDLAAEPDATPPAYHPGANWKLRYFSIFGGQSLSLIGSALTQFVLIWWITDTTGSVAALAMAGVAALAPQALLAPIGGTLADRYSRRMLMIVADLVTALCMAVLMWLFASGGIELWHIYAAMLVRSAAQAFQMPAAAASVAMLVPGSFLLRASGLSQMMMGVVTIAAAPLGALAISVMPIGWALGIDVITAVLGIVPLLIFAVPQQFASADKRASLWREFTEGVGLVWRDTGLRNLYGLVAAVVLLLMPASTLVPLLIKAHFGGAAAQVAMLESVAGIGMILGGAAAAVLVPRRAMRRAIGALIAANLALMATGLVPGHLFWIGVVFWAAACVAMVVGNAPLAAVLQAIVPNQLQGRVFALLNMLMGLGAPIGLAIATPVGEALGVRWLFVGSGLLGALLCFAGLFSRPLMRLDDRMPAPDKE</sequence>
<dbReference type="Proteomes" id="UP000706039">
    <property type="component" value="Unassembled WGS sequence"/>
</dbReference>